<dbReference type="RefSeq" id="WP_317635689.1">
    <property type="nucleotide sequence ID" value="NZ_AP026802.1"/>
</dbReference>
<dbReference type="AlphaFoldDB" id="A0AAU9DRE5"/>
<name>A0AAU9DRE5_9LACO</name>
<evidence type="ECO:0008006" key="5">
    <source>
        <dbReference type="Google" id="ProtNLM"/>
    </source>
</evidence>
<keyword evidence="1" id="KW-0812">Transmembrane</keyword>
<accession>A0AAU9DRE5</accession>
<dbReference type="KEGG" id="xap:XA3_01840"/>
<gene>
    <name evidence="2" type="ORF">XA3_01840</name>
    <name evidence="3" type="ORF">XA3_01870</name>
</gene>
<dbReference type="EMBL" id="AP026802">
    <property type="protein sequence ID" value="BDR57743.1"/>
    <property type="molecule type" value="Genomic_DNA"/>
</dbReference>
<evidence type="ECO:0000313" key="4">
    <source>
        <dbReference type="Proteomes" id="UP001321861"/>
    </source>
</evidence>
<keyword evidence="4" id="KW-1185">Reference proteome</keyword>
<evidence type="ECO:0000313" key="3">
    <source>
        <dbReference type="EMBL" id="BDR57746.1"/>
    </source>
</evidence>
<sequence>MNSVTLESKGLNSFTNLSDGNLEQVDGGVIPLIIGGVAISKAAIGWGALAIGGGIGIGYWINR</sequence>
<keyword evidence="1" id="KW-1133">Transmembrane helix</keyword>
<dbReference type="KEGG" id="xap:XA3_01870"/>
<reference evidence="2 4" key="1">
    <citation type="journal article" date="2023" name="Microbiol. Spectr.">
        <title>Symbiosis of Carpenter Bees with Uncharacterized Lactic Acid Bacteria Showing NAD Auxotrophy.</title>
        <authorList>
            <person name="Kawasaki S."/>
            <person name="Ozawa K."/>
            <person name="Mori T."/>
            <person name="Yamamoto A."/>
            <person name="Ito M."/>
            <person name="Ohkuma M."/>
            <person name="Sakamoto M."/>
            <person name="Matsutani M."/>
        </authorList>
    </citation>
    <scope>NUCLEOTIDE SEQUENCE [LARGE SCALE GENOMIC DNA]</scope>
    <source>
        <strain evidence="2 4">XA3</strain>
    </source>
</reference>
<dbReference type="Proteomes" id="UP001321861">
    <property type="component" value="Chromosome"/>
</dbReference>
<evidence type="ECO:0000313" key="2">
    <source>
        <dbReference type="EMBL" id="BDR57743.1"/>
    </source>
</evidence>
<organism evidence="2 4">
    <name type="scientific">Xylocopilactobacillus apicola</name>
    <dbReference type="NCBI Taxonomy" id="2932184"/>
    <lineage>
        <taxon>Bacteria</taxon>
        <taxon>Bacillati</taxon>
        <taxon>Bacillota</taxon>
        <taxon>Bacilli</taxon>
        <taxon>Lactobacillales</taxon>
        <taxon>Lactobacillaceae</taxon>
        <taxon>Xylocopilactobacillus</taxon>
    </lineage>
</organism>
<protein>
    <recommendedName>
        <fullName evidence="5">Class IIb bacteriocin, lactobin A/cerein 7B family</fullName>
    </recommendedName>
</protein>
<feature type="transmembrane region" description="Helical" evidence="1">
    <location>
        <begin position="28"/>
        <end position="61"/>
    </location>
</feature>
<keyword evidence="1" id="KW-0472">Membrane</keyword>
<evidence type="ECO:0000256" key="1">
    <source>
        <dbReference type="SAM" id="Phobius"/>
    </source>
</evidence>
<proteinExistence type="predicted"/>
<dbReference type="EMBL" id="AP026802">
    <property type="protein sequence ID" value="BDR57746.1"/>
    <property type="molecule type" value="Genomic_DNA"/>
</dbReference>